<evidence type="ECO:0000313" key="2">
    <source>
        <dbReference type="Proteomes" id="UP000237271"/>
    </source>
</evidence>
<protein>
    <submittedName>
        <fullName evidence="1">Phosphoglucomutase</fullName>
    </submittedName>
</protein>
<accession>A0A2P4XIX9</accession>
<dbReference type="Proteomes" id="UP000237271">
    <property type="component" value="Unassembled WGS sequence"/>
</dbReference>
<organism evidence="1 2">
    <name type="scientific">Phytophthora palmivora</name>
    <dbReference type="NCBI Taxonomy" id="4796"/>
    <lineage>
        <taxon>Eukaryota</taxon>
        <taxon>Sar</taxon>
        <taxon>Stramenopiles</taxon>
        <taxon>Oomycota</taxon>
        <taxon>Peronosporomycetes</taxon>
        <taxon>Peronosporales</taxon>
        <taxon>Peronosporaceae</taxon>
        <taxon>Phytophthora</taxon>
    </lineage>
</organism>
<sequence>MSLRTDEEWLAEAQQWADWDVNAGTKTQVQQLVATKDVVRIRELFGSRVAFGTAGL</sequence>
<dbReference type="OrthoDB" id="8300170at2759"/>
<feature type="non-terminal residue" evidence="1">
    <location>
        <position position="56"/>
    </location>
</feature>
<evidence type="ECO:0000313" key="1">
    <source>
        <dbReference type="EMBL" id="POM65506.1"/>
    </source>
</evidence>
<name>A0A2P4XIX9_9STRA</name>
<dbReference type="EMBL" id="NCKW01010139">
    <property type="protein sequence ID" value="POM65506.1"/>
    <property type="molecule type" value="Genomic_DNA"/>
</dbReference>
<keyword evidence="2" id="KW-1185">Reference proteome</keyword>
<proteinExistence type="predicted"/>
<dbReference type="AlphaFoldDB" id="A0A2P4XIX9"/>
<comment type="caution">
    <text evidence="1">The sequence shown here is derived from an EMBL/GenBank/DDBJ whole genome shotgun (WGS) entry which is preliminary data.</text>
</comment>
<reference evidence="1 2" key="1">
    <citation type="journal article" date="2017" name="Genome Biol. Evol.">
        <title>Phytophthora megakarya and P. palmivora, closely related causal agents of cacao black pod rot, underwent increases in genome sizes and gene numbers by different mechanisms.</title>
        <authorList>
            <person name="Ali S.S."/>
            <person name="Shao J."/>
            <person name="Lary D.J."/>
            <person name="Kronmiller B."/>
            <person name="Shen D."/>
            <person name="Strem M.D."/>
            <person name="Amoako-Attah I."/>
            <person name="Akrofi A.Y."/>
            <person name="Begoude B.A."/>
            <person name="Ten Hoopen G.M."/>
            <person name="Coulibaly K."/>
            <person name="Kebe B.I."/>
            <person name="Melnick R.L."/>
            <person name="Guiltinan M.J."/>
            <person name="Tyler B.M."/>
            <person name="Meinhardt L.W."/>
            <person name="Bailey B.A."/>
        </authorList>
    </citation>
    <scope>NUCLEOTIDE SEQUENCE [LARGE SCALE GENOMIC DNA]</scope>
    <source>
        <strain evidence="2">sbr112.9</strain>
    </source>
</reference>
<gene>
    <name evidence="1" type="ORF">PHPALM_18768</name>
</gene>